<evidence type="ECO:0000313" key="2">
    <source>
        <dbReference type="Proteomes" id="UP000824056"/>
    </source>
</evidence>
<gene>
    <name evidence="1" type="ORF">H9809_01705</name>
</gene>
<protein>
    <submittedName>
        <fullName evidence="1">Uncharacterized protein</fullName>
    </submittedName>
</protein>
<organism evidence="1 2">
    <name type="scientific">Candidatus Blautia pullicola</name>
    <dbReference type="NCBI Taxonomy" id="2838498"/>
    <lineage>
        <taxon>Bacteria</taxon>
        <taxon>Bacillati</taxon>
        <taxon>Bacillota</taxon>
        <taxon>Clostridia</taxon>
        <taxon>Lachnospirales</taxon>
        <taxon>Lachnospiraceae</taxon>
        <taxon>Blautia</taxon>
    </lineage>
</organism>
<name>A0A9D2JS72_9FIRM</name>
<reference evidence="1" key="1">
    <citation type="journal article" date="2021" name="PeerJ">
        <title>Extensive microbial diversity within the chicken gut microbiome revealed by metagenomics and culture.</title>
        <authorList>
            <person name="Gilroy R."/>
            <person name="Ravi A."/>
            <person name="Getino M."/>
            <person name="Pursley I."/>
            <person name="Horton D.L."/>
            <person name="Alikhan N.F."/>
            <person name="Baker D."/>
            <person name="Gharbi K."/>
            <person name="Hall N."/>
            <person name="Watson M."/>
            <person name="Adriaenssens E.M."/>
            <person name="Foster-Nyarko E."/>
            <person name="Jarju S."/>
            <person name="Secka A."/>
            <person name="Antonio M."/>
            <person name="Oren A."/>
            <person name="Chaudhuri R.R."/>
            <person name="La Ragione R."/>
            <person name="Hildebrand F."/>
            <person name="Pallen M.J."/>
        </authorList>
    </citation>
    <scope>NUCLEOTIDE SEQUENCE</scope>
    <source>
        <strain evidence="1">1068</strain>
    </source>
</reference>
<evidence type="ECO:0000313" key="1">
    <source>
        <dbReference type="EMBL" id="HIZ64612.1"/>
    </source>
</evidence>
<sequence length="194" mass="22313">MKEENKTAFFLTERELSLLLAAKGIHVFQGLPLQHMPFTQQDILQTLLALNKKGLLDGTEEGFQAAPEISACFAILQNAKGVLNLMPQVPEKPQLCCYPGEKVLVMEPSPLRQETFKLWIMTWHELGQWMRSCGRRLRGEYYRTPENTPLWQAELYVSQDEAVLEYQEGREHIPPEEIGQRIKAIIMEMEGKGR</sequence>
<accession>A0A9D2JS72</accession>
<dbReference type="Proteomes" id="UP000824056">
    <property type="component" value="Unassembled WGS sequence"/>
</dbReference>
<reference evidence="1" key="2">
    <citation type="submission" date="2021-04" db="EMBL/GenBank/DDBJ databases">
        <authorList>
            <person name="Gilroy R."/>
        </authorList>
    </citation>
    <scope>NUCLEOTIDE SEQUENCE</scope>
    <source>
        <strain evidence="1">1068</strain>
    </source>
</reference>
<proteinExistence type="predicted"/>
<dbReference type="AlphaFoldDB" id="A0A9D2JS72"/>
<dbReference type="EMBL" id="DXBG01000035">
    <property type="protein sequence ID" value="HIZ64612.1"/>
    <property type="molecule type" value="Genomic_DNA"/>
</dbReference>
<comment type="caution">
    <text evidence="1">The sequence shown here is derived from an EMBL/GenBank/DDBJ whole genome shotgun (WGS) entry which is preliminary data.</text>
</comment>